<feature type="transmembrane region" description="Helical" evidence="6">
    <location>
        <begin position="443"/>
        <end position="468"/>
    </location>
</feature>
<dbReference type="PROSITE" id="PS50850">
    <property type="entry name" value="MFS"/>
    <property type="match status" value="1"/>
</dbReference>
<dbReference type="SUPFAM" id="SSF103473">
    <property type="entry name" value="MFS general substrate transporter"/>
    <property type="match status" value="1"/>
</dbReference>
<evidence type="ECO:0000256" key="6">
    <source>
        <dbReference type="SAM" id="Phobius"/>
    </source>
</evidence>
<feature type="transmembrane region" description="Helical" evidence="6">
    <location>
        <begin position="178"/>
        <end position="202"/>
    </location>
</feature>
<feature type="transmembrane region" description="Helical" evidence="6">
    <location>
        <begin position="147"/>
        <end position="171"/>
    </location>
</feature>
<evidence type="ECO:0000313" key="9">
    <source>
        <dbReference type="Proteomes" id="UP000799429"/>
    </source>
</evidence>
<dbReference type="PANTHER" id="PTHR23501">
    <property type="entry name" value="MAJOR FACILITATOR SUPERFAMILY"/>
    <property type="match status" value="1"/>
</dbReference>
<feature type="transmembrane region" description="Helical" evidence="6">
    <location>
        <begin position="92"/>
        <end position="110"/>
    </location>
</feature>
<evidence type="ECO:0000256" key="5">
    <source>
        <dbReference type="SAM" id="MobiDB-lite"/>
    </source>
</evidence>
<protein>
    <submittedName>
        <fullName evidence="8">MFS general substrate transporter</fullName>
    </submittedName>
</protein>
<feature type="transmembrane region" description="Helical" evidence="6">
    <location>
        <begin position="208"/>
        <end position="232"/>
    </location>
</feature>
<dbReference type="InterPro" id="IPR020846">
    <property type="entry name" value="MFS_dom"/>
</dbReference>
<feature type="transmembrane region" description="Helical" evidence="6">
    <location>
        <begin position="51"/>
        <end position="72"/>
    </location>
</feature>
<keyword evidence="4 6" id="KW-0472">Membrane</keyword>
<feature type="domain" description="Major facilitator superfamily (MFS) profile" evidence="7">
    <location>
        <begin position="57"/>
        <end position="515"/>
    </location>
</feature>
<evidence type="ECO:0000256" key="3">
    <source>
        <dbReference type="ARBA" id="ARBA00022989"/>
    </source>
</evidence>
<dbReference type="Gene3D" id="1.20.1720.10">
    <property type="entry name" value="Multidrug resistance protein D"/>
    <property type="match status" value="1"/>
</dbReference>
<dbReference type="InterPro" id="IPR011701">
    <property type="entry name" value="MFS"/>
</dbReference>
<feature type="transmembrane region" description="Helical" evidence="6">
    <location>
        <begin position="410"/>
        <end position="431"/>
    </location>
</feature>
<sequence>MLDNGNSETSPLLDVNSNRRGSETISRDPFLRSLNSNGYVKKVEEKRALPIWRASLIIISIGLLIFLQASNMTMITTTQSTIARDLDAYEEASWFTSAYLIAMSSISPLAGRHSQLFSPRTIFLAATIIVTIGSIITGTSITFRQFIIGRAITGVGAAGVLTVATIIVLHLTTPKRRGLFLGMLNSAMTLGVSLGAVVAGGLEPKIGWHALFTIQGPLAFVAGTCLFLSIPGDFSTRLDSATKYTLSQKLARVDYFGAITLTVSISCLLLAVSAKEVLLTPIIIGFVLLPVFILNEIYIAKEPIIPVTLMKSRGTLLSCLATVGLMMSRWSILFFTPAYAIAVRLWNPAAAGSILIPTNLGFALGGLLAGWIHIRRAGSFYVPSLVTMSLFPVTLALISLESTPTSPTSLYLLLVFTNGFCTGTALNYTLVHLLHLTPPDTHFIVTSLLATFRGFAGSFGSAVGSGVFTRMLRRGLVRGFSHAGLSGKGPLIRKLIGSPAIVGTLHGTERAVAVDAYVGALKGLFYAGVGLSAMVVFIQAGTGWTNPEQETSDEESIESASINSEAR</sequence>
<dbReference type="Pfam" id="PF07690">
    <property type="entry name" value="MFS_1"/>
    <property type="match status" value="1"/>
</dbReference>
<dbReference type="OrthoDB" id="4160219at2759"/>
<feature type="transmembrane region" description="Helical" evidence="6">
    <location>
        <begin position="319"/>
        <end position="342"/>
    </location>
</feature>
<feature type="transmembrane region" description="Helical" evidence="6">
    <location>
        <begin position="380"/>
        <end position="398"/>
    </location>
</feature>
<feature type="transmembrane region" description="Helical" evidence="6">
    <location>
        <begin position="278"/>
        <end position="298"/>
    </location>
</feature>
<dbReference type="EMBL" id="MU006095">
    <property type="protein sequence ID" value="KAF2839255.1"/>
    <property type="molecule type" value="Genomic_DNA"/>
</dbReference>
<dbReference type="Proteomes" id="UP000799429">
    <property type="component" value="Unassembled WGS sequence"/>
</dbReference>
<evidence type="ECO:0000313" key="8">
    <source>
        <dbReference type="EMBL" id="KAF2839255.1"/>
    </source>
</evidence>
<gene>
    <name evidence="8" type="ORF">M501DRAFT_774591</name>
</gene>
<evidence type="ECO:0000256" key="1">
    <source>
        <dbReference type="ARBA" id="ARBA00004141"/>
    </source>
</evidence>
<name>A0A9P4SCG9_9PEZI</name>
<accession>A0A9P4SCG9</accession>
<feature type="compositionally biased region" description="Low complexity" evidence="5">
    <location>
        <begin position="558"/>
        <end position="567"/>
    </location>
</feature>
<evidence type="ECO:0000256" key="4">
    <source>
        <dbReference type="ARBA" id="ARBA00023136"/>
    </source>
</evidence>
<feature type="region of interest" description="Disordered" evidence="5">
    <location>
        <begin position="546"/>
        <end position="567"/>
    </location>
</feature>
<reference evidence="8" key="1">
    <citation type="journal article" date="2020" name="Stud. Mycol.">
        <title>101 Dothideomycetes genomes: a test case for predicting lifestyles and emergence of pathogens.</title>
        <authorList>
            <person name="Haridas S."/>
            <person name="Albert R."/>
            <person name="Binder M."/>
            <person name="Bloem J."/>
            <person name="Labutti K."/>
            <person name="Salamov A."/>
            <person name="Andreopoulos B."/>
            <person name="Baker S."/>
            <person name="Barry K."/>
            <person name="Bills G."/>
            <person name="Bluhm B."/>
            <person name="Cannon C."/>
            <person name="Castanera R."/>
            <person name="Culley D."/>
            <person name="Daum C."/>
            <person name="Ezra D."/>
            <person name="Gonzalez J."/>
            <person name="Henrissat B."/>
            <person name="Kuo A."/>
            <person name="Liang C."/>
            <person name="Lipzen A."/>
            <person name="Lutzoni F."/>
            <person name="Magnuson J."/>
            <person name="Mondo S."/>
            <person name="Nolan M."/>
            <person name="Ohm R."/>
            <person name="Pangilinan J."/>
            <person name="Park H.-J."/>
            <person name="Ramirez L."/>
            <person name="Alfaro M."/>
            <person name="Sun H."/>
            <person name="Tritt A."/>
            <person name="Yoshinaga Y."/>
            <person name="Zwiers L.-H."/>
            <person name="Turgeon B."/>
            <person name="Goodwin S."/>
            <person name="Spatafora J."/>
            <person name="Crous P."/>
            <person name="Grigoriev I."/>
        </authorList>
    </citation>
    <scope>NUCLEOTIDE SEQUENCE</scope>
    <source>
        <strain evidence="8">CBS 101060</strain>
    </source>
</reference>
<dbReference type="InterPro" id="IPR036259">
    <property type="entry name" value="MFS_trans_sf"/>
</dbReference>
<dbReference type="AlphaFoldDB" id="A0A9P4SCG9"/>
<keyword evidence="9" id="KW-1185">Reference proteome</keyword>
<comment type="caution">
    <text evidence="8">The sequence shown here is derived from an EMBL/GenBank/DDBJ whole genome shotgun (WGS) entry which is preliminary data.</text>
</comment>
<feature type="transmembrane region" description="Helical" evidence="6">
    <location>
        <begin position="354"/>
        <end position="373"/>
    </location>
</feature>
<dbReference type="PANTHER" id="PTHR23501:SF6">
    <property type="entry name" value="MULTIDRUG TRANSPORTER, PUTATIVE (AFU_ORTHOLOGUE AFUA_3G14560)-RELATED"/>
    <property type="match status" value="1"/>
</dbReference>
<evidence type="ECO:0000256" key="2">
    <source>
        <dbReference type="ARBA" id="ARBA00022692"/>
    </source>
</evidence>
<keyword evidence="3 6" id="KW-1133">Transmembrane helix</keyword>
<dbReference type="Gene3D" id="1.20.1250.20">
    <property type="entry name" value="MFS general substrate transporter like domains"/>
    <property type="match status" value="1"/>
</dbReference>
<feature type="compositionally biased region" description="Polar residues" evidence="5">
    <location>
        <begin position="1"/>
        <end position="19"/>
    </location>
</feature>
<dbReference type="GO" id="GO:0015174">
    <property type="term" value="F:basic amino acid transmembrane transporter activity"/>
    <property type="evidence" value="ECO:0007669"/>
    <property type="project" value="TreeGrafter"/>
</dbReference>
<comment type="subcellular location">
    <subcellularLocation>
        <location evidence="1">Membrane</location>
        <topology evidence="1">Multi-pass membrane protein</topology>
    </subcellularLocation>
</comment>
<organism evidence="8 9">
    <name type="scientific">Patellaria atrata CBS 101060</name>
    <dbReference type="NCBI Taxonomy" id="1346257"/>
    <lineage>
        <taxon>Eukaryota</taxon>
        <taxon>Fungi</taxon>
        <taxon>Dikarya</taxon>
        <taxon>Ascomycota</taxon>
        <taxon>Pezizomycotina</taxon>
        <taxon>Dothideomycetes</taxon>
        <taxon>Dothideomycetes incertae sedis</taxon>
        <taxon>Patellariales</taxon>
        <taxon>Patellariaceae</taxon>
        <taxon>Patellaria</taxon>
    </lineage>
</organism>
<feature type="transmembrane region" description="Helical" evidence="6">
    <location>
        <begin position="122"/>
        <end position="141"/>
    </location>
</feature>
<feature type="region of interest" description="Disordered" evidence="5">
    <location>
        <begin position="1"/>
        <end position="24"/>
    </location>
</feature>
<dbReference type="GO" id="GO:0000329">
    <property type="term" value="C:fungal-type vacuole membrane"/>
    <property type="evidence" value="ECO:0007669"/>
    <property type="project" value="TreeGrafter"/>
</dbReference>
<feature type="transmembrane region" description="Helical" evidence="6">
    <location>
        <begin position="253"/>
        <end position="272"/>
    </location>
</feature>
<evidence type="ECO:0000259" key="7">
    <source>
        <dbReference type="PROSITE" id="PS50850"/>
    </source>
</evidence>
<proteinExistence type="predicted"/>
<keyword evidence="2 6" id="KW-0812">Transmembrane</keyword>